<dbReference type="InterPro" id="IPR036962">
    <property type="entry name" value="Glyco_hydro_3_N_sf"/>
</dbReference>
<dbReference type="PANTHER" id="PTHR42715:SF3">
    <property type="entry name" value="BETA-GLUCOSIDASE B-RELATED"/>
    <property type="match status" value="1"/>
</dbReference>
<evidence type="ECO:0000256" key="7">
    <source>
        <dbReference type="ARBA" id="ARBA00023180"/>
    </source>
</evidence>
<dbReference type="PRINTS" id="PR00133">
    <property type="entry name" value="GLHYDRLASE3"/>
</dbReference>
<dbReference type="Pfam" id="PF01915">
    <property type="entry name" value="Glyco_hydro_3_C"/>
    <property type="match status" value="1"/>
</dbReference>
<evidence type="ECO:0000313" key="14">
    <source>
        <dbReference type="EMBL" id="KAF7171510.1"/>
    </source>
</evidence>
<dbReference type="PANTHER" id="PTHR42715">
    <property type="entry name" value="BETA-GLUCOSIDASE"/>
    <property type="match status" value="1"/>
</dbReference>
<dbReference type="SMART" id="SM01217">
    <property type="entry name" value="Fn3_like"/>
    <property type="match status" value="1"/>
</dbReference>
<comment type="function">
    <text evidence="11">Beta-glucosidases are one of a number of cellulolytic enzymes involved in the degradation of cellulosic biomass. Catalyzes the last step releasing glucose from the inhibitory cellobiose.</text>
</comment>
<keyword evidence="8 12" id="KW-0119">Carbohydrate metabolism</keyword>
<evidence type="ECO:0000256" key="1">
    <source>
        <dbReference type="ARBA" id="ARBA00000448"/>
    </source>
</evidence>
<evidence type="ECO:0000256" key="5">
    <source>
        <dbReference type="ARBA" id="ARBA00022801"/>
    </source>
</evidence>
<dbReference type="GO" id="GO:0030245">
    <property type="term" value="P:cellulose catabolic process"/>
    <property type="evidence" value="ECO:0007669"/>
    <property type="project" value="UniProtKB-UniPathway"/>
</dbReference>
<dbReference type="EC" id="3.2.1.21" evidence="4 12"/>
<comment type="similarity">
    <text evidence="3 12">Belongs to the glycosyl hydrolase 3 family.</text>
</comment>
<sequence>MVSIDVDKVLAELTIHEKIQLLSGKDTWRTTGIDRLNTPPITTTDGPLGARGVSFFNGPPGMLLPCATAMGATFDRDLIASAGKMLGRETREKGCQILLAPTVCLQRSPLIGRGFEAFGEGPWLSGTLAAAYINGVQSEGVGCAIKHYAAHNQSSDPHDDSIWASERTLREVHLLPFQIATRHSNPWTYMTSYHRINGVHTSEDPWLINQILRDDWKWDGLVMSDWFGMCSTAGSLNAGLDLEMPGPTRWRGPLPLWSFLAGKVKLRTIDFAVRNLLNLINRVQPSLEPLNPLDVAVGDTPEKRELCRRIAAESIVLLKNEKNILPLDAKSGSKTYGLIGPGALYPAVSGGGSADLVGYYVSQPLDALKELVGVENVTANVGCYGHLFSPLLEACVTVPGTSQPGYYLEYFMQEPDSSGSIKPLVTTTTTQAQMYFADNLPEGISEGYWVRVSTTYTAEETGMIQLGFMEGTTILDAKKGQKYQIVVLLQNEQLTPGVGALNAGGLRIGCSILAANPNTIIVTQAGCPIALPWVDSAKTLVHAWYGGQETGNAIMDVLFGKVNPSGRISVTFPKRLEDTPAFLSFGKLQNPPLFYFGYGLSYTTFTYCDLKVPKNVDLANQNTFEVSVKVQNTGTRDGSEVIQVYVSDLKSSVQRPARELKGYSKVHIPVGGTVEVPITLDKYALSFYSQEHAQWLAEKGTFEIIIATSADAKDEILRQPFELVADYLWSGL</sequence>
<keyword evidence="9 12" id="KW-0326">Glycosidase</keyword>
<dbReference type="InterPro" id="IPR026891">
    <property type="entry name" value="Fn3-like"/>
</dbReference>
<dbReference type="InterPro" id="IPR002772">
    <property type="entry name" value="Glyco_hydro_3_C"/>
</dbReference>
<dbReference type="Gene3D" id="3.20.20.300">
    <property type="entry name" value="Glycoside hydrolase, family 3, N-terminal domain"/>
    <property type="match status" value="1"/>
</dbReference>
<dbReference type="UniPathway" id="UPA00696"/>
<comment type="pathway">
    <text evidence="2 12">Glycan metabolism; cellulose degradation.</text>
</comment>
<evidence type="ECO:0000256" key="8">
    <source>
        <dbReference type="ARBA" id="ARBA00023277"/>
    </source>
</evidence>
<evidence type="ECO:0000256" key="3">
    <source>
        <dbReference type="ARBA" id="ARBA00005336"/>
    </source>
</evidence>
<keyword evidence="10 12" id="KW-0624">Polysaccharide degradation</keyword>
<dbReference type="PROSITE" id="PS00775">
    <property type="entry name" value="GLYCOSYL_HYDROL_F3"/>
    <property type="match status" value="1"/>
</dbReference>
<comment type="caution">
    <text evidence="14">The sequence shown here is derived from an EMBL/GenBank/DDBJ whole genome shotgun (WGS) entry which is preliminary data.</text>
</comment>
<dbReference type="InterPro" id="IPR050288">
    <property type="entry name" value="Cellulose_deg_GH3"/>
</dbReference>
<evidence type="ECO:0000313" key="15">
    <source>
        <dbReference type="Proteomes" id="UP000654922"/>
    </source>
</evidence>
<feature type="domain" description="Fibronectin type III-like" evidence="13">
    <location>
        <begin position="640"/>
        <end position="710"/>
    </location>
</feature>
<dbReference type="Proteomes" id="UP000654922">
    <property type="component" value="Unassembled WGS sequence"/>
</dbReference>
<dbReference type="InterPro" id="IPR001764">
    <property type="entry name" value="Glyco_hydro_3_N"/>
</dbReference>
<name>A0A8H6QD66_9EURO</name>
<dbReference type="Gene3D" id="2.60.40.10">
    <property type="entry name" value="Immunoglobulins"/>
    <property type="match status" value="1"/>
</dbReference>
<dbReference type="EMBL" id="JACBAE010001178">
    <property type="protein sequence ID" value="KAF7171510.1"/>
    <property type="molecule type" value="Genomic_DNA"/>
</dbReference>
<dbReference type="InterPro" id="IPR017853">
    <property type="entry name" value="GH"/>
</dbReference>
<evidence type="ECO:0000256" key="12">
    <source>
        <dbReference type="RuleBase" id="RU361161"/>
    </source>
</evidence>
<gene>
    <name evidence="14" type="ORF">CNMCM5623_003838</name>
</gene>
<evidence type="ECO:0000256" key="11">
    <source>
        <dbReference type="ARBA" id="ARBA00024983"/>
    </source>
</evidence>
<evidence type="ECO:0000256" key="4">
    <source>
        <dbReference type="ARBA" id="ARBA00012744"/>
    </source>
</evidence>
<evidence type="ECO:0000259" key="13">
    <source>
        <dbReference type="SMART" id="SM01217"/>
    </source>
</evidence>
<dbReference type="InterPro" id="IPR036881">
    <property type="entry name" value="Glyco_hydro_3_C_sf"/>
</dbReference>
<evidence type="ECO:0000256" key="6">
    <source>
        <dbReference type="ARBA" id="ARBA00023001"/>
    </source>
</evidence>
<keyword evidence="6" id="KW-0136">Cellulose degradation</keyword>
<dbReference type="Gene3D" id="3.40.50.1700">
    <property type="entry name" value="Glycoside hydrolase family 3 C-terminal domain"/>
    <property type="match status" value="2"/>
</dbReference>
<dbReference type="Pfam" id="PF14310">
    <property type="entry name" value="Fn3-like"/>
    <property type="match status" value="1"/>
</dbReference>
<keyword evidence="7" id="KW-0325">Glycoprotein</keyword>
<dbReference type="InterPro" id="IPR013783">
    <property type="entry name" value="Ig-like_fold"/>
</dbReference>
<dbReference type="Pfam" id="PF00933">
    <property type="entry name" value="Glyco_hydro_3"/>
    <property type="match status" value="1"/>
</dbReference>
<proteinExistence type="inferred from homology"/>
<keyword evidence="5 12" id="KW-0378">Hydrolase</keyword>
<accession>A0A8H6QD66</accession>
<dbReference type="SUPFAM" id="SSF52279">
    <property type="entry name" value="Beta-D-glucan exohydrolase, C-terminal domain"/>
    <property type="match status" value="1"/>
</dbReference>
<dbReference type="GO" id="GO:0008422">
    <property type="term" value="F:beta-glucosidase activity"/>
    <property type="evidence" value="ECO:0007669"/>
    <property type="project" value="UniProtKB-EC"/>
</dbReference>
<protein>
    <recommendedName>
        <fullName evidence="4 12">beta-glucosidase</fullName>
        <ecNumber evidence="4 12">3.2.1.21</ecNumber>
    </recommendedName>
</protein>
<organism evidence="14 15">
    <name type="scientific">Aspergillus felis</name>
    <dbReference type="NCBI Taxonomy" id="1287682"/>
    <lineage>
        <taxon>Eukaryota</taxon>
        <taxon>Fungi</taxon>
        <taxon>Dikarya</taxon>
        <taxon>Ascomycota</taxon>
        <taxon>Pezizomycotina</taxon>
        <taxon>Eurotiomycetes</taxon>
        <taxon>Eurotiomycetidae</taxon>
        <taxon>Eurotiales</taxon>
        <taxon>Aspergillaceae</taxon>
        <taxon>Aspergillus</taxon>
        <taxon>Aspergillus subgen. Fumigati</taxon>
    </lineage>
</organism>
<comment type="catalytic activity">
    <reaction evidence="1 12">
        <text>Hydrolysis of terminal, non-reducing beta-D-glucosyl residues with release of beta-D-glucose.</text>
        <dbReference type="EC" id="3.2.1.21"/>
    </reaction>
</comment>
<dbReference type="AlphaFoldDB" id="A0A8H6QD66"/>
<dbReference type="InterPro" id="IPR019800">
    <property type="entry name" value="Glyco_hydro_3_AS"/>
</dbReference>
<evidence type="ECO:0000256" key="10">
    <source>
        <dbReference type="ARBA" id="ARBA00023326"/>
    </source>
</evidence>
<dbReference type="FunFam" id="2.60.40.10:FF:000495">
    <property type="entry name" value="Periplasmic beta-glucosidase"/>
    <property type="match status" value="1"/>
</dbReference>
<dbReference type="OrthoDB" id="47059at2759"/>
<evidence type="ECO:0000256" key="2">
    <source>
        <dbReference type="ARBA" id="ARBA00004987"/>
    </source>
</evidence>
<dbReference type="SUPFAM" id="SSF51445">
    <property type="entry name" value="(Trans)glycosidases"/>
    <property type="match status" value="1"/>
</dbReference>
<reference evidence="14" key="1">
    <citation type="submission" date="2020-06" db="EMBL/GenBank/DDBJ databases">
        <title>Draft genome sequences of strains closely related to Aspergillus parafelis and Aspergillus hiratsukae.</title>
        <authorList>
            <person name="Dos Santos R.A.C."/>
            <person name="Rivero-Menendez O."/>
            <person name="Steenwyk J.L."/>
            <person name="Mead M.E."/>
            <person name="Goldman G.H."/>
            <person name="Alastruey-Izquierdo A."/>
            <person name="Rokas A."/>
        </authorList>
    </citation>
    <scope>NUCLEOTIDE SEQUENCE</scope>
    <source>
        <strain evidence="14">CNM-CM5623</strain>
    </source>
</reference>
<evidence type="ECO:0000256" key="9">
    <source>
        <dbReference type="ARBA" id="ARBA00023295"/>
    </source>
</evidence>